<feature type="domain" description="Ku" evidence="3">
    <location>
        <begin position="55"/>
        <end position="184"/>
    </location>
</feature>
<dbReference type="Gene3D" id="2.40.290.10">
    <property type="match status" value="1"/>
</dbReference>
<proteinExistence type="inferred from homology"/>
<keyword evidence="1 2" id="KW-0238">DNA-binding</keyword>
<dbReference type="EMBL" id="JAKREW010000041">
    <property type="protein sequence ID" value="MCG7508396.1"/>
    <property type="molecule type" value="Genomic_DNA"/>
</dbReference>
<evidence type="ECO:0000256" key="1">
    <source>
        <dbReference type="ARBA" id="ARBA00023125"/>
    </source>
</evidence>
<dbReference type="Proteomes" id="UP001201701">
    <property type="component" value="Unassembled WGS sequence"/>
</dbReference>
<dbReference type="CDD" id="cd00789">
    <property type="entry name" value="KU_like"/>
    <property type="match status" value="1"/>
</dbReference>
<dbReference type="PANTHER" id="PTHR41251:SF1">
    <property type="entry name" value="NON-HOMOLOGOUS END JOINING PROTEIN KU"/>
    <property type="match status" value="1"/>
</dbReference>
<dbReference type="Pfam" id="PF02735">
    <property type="entry name" value="Ku"/>
    <property type="match status" value="1"/>
</dbReference>
<evidence type="ECO:0000256" key="2">
    <source>
        <dbReference type="HAMAP-Rule" id="MF_01875"/>
    </source>
</evidence>
<evidence type="ECO:0000313" key="5">
    <source>
        <dbReference type="Proteomes" id="UP001201701"/>
    </source>
</evidence>
<keyword evidence="2" id="KW-0233">DNA recombination</keyword>
<comment type="subunit">
    <text evidence="2">Homodimer. Interacts with LigD.</text>
</comment>
<dbReference type="InterPro" id="IPR006164">
    <property type="entry name" value="DNA_bd_Ku70/Ku80"/>
</dbReference>
<sequence length="267" mass="30420">MARQVFWKGYLKLSLVTCPVAMTPAVSGREQIRFHTINKKTGNRVRSQYVDAETGKPVADDDEAKGYEVEEGKLIVFTDKELEAVELESTRTIDIDTFVPSESIGWIWYDRPYLLVPDDKVGEEAFAVIREAMKATGMVGIARLVISNRERAVLLRPRDKGIVVWTLRYGDEVRDAKDYFGEIDKAKIAAKTLKLMRKVIAKDIEAWSPKFSHDQLQDRLRRLIKKRSAALKKPARKKTAKDEPASNVVSITDALRASLQKERRKSR</sequence>
<comment type="caution">
    <text evidence="4">The sequence shown here is derived from an EMBL/GenBank/DDBJ whole genome shotgun (WGS) entry which is preliminary data.</text>
</comment>
<keyword evidence="5" id="KW-1185">Reference proteome</keyword>
<comment type="function">
    <text evidence="2">With LigD forms a non-homologous end joining (NHEJ) DNA repair enzyme, which repairs dsDNA breaks with reduced fidelity. Binds linear dsDNA with 5'- and 3'- overhangs but not closed circular dsDNA nor ssDNA. Recruits and stimulates the ligase activity of LigD.</text>
</comment>
<accession>A0ABS9QLR8</accession>
<dbReference type="HAMAP" id="MF_01875">
    <property type="entry name" value="Prokaryotic_Ku"/>
    <property type="match status" value="1"/>
</dbReference>
<dbReference type="PIRSF" id="PIRSF006493">
    <property type="entry name" value="Prok_Ku"/>
    <property type="match status" value="1"/>
</dbReference>
<organism evidence="4 5">
    <name type="scientific">Mesorhizobium retamae</name>
    <dbReference type="NCBI Taxonomy" id="2912854"/>
    <lineage>
        <taxon>Bacteria</taxon>
        <taxon>Pseudomonadati</taxon>
        <taxon>Pseudomonadota</taxon>
        <taxon>Alphaproteobacteria</taxon>
        <taxon>Hyphomicrobiales</taxon>
        <taxon>Phyllobacteriaceae</taxon>
        <taxon>Mesorhizobium</taxon>
    </lineage>
</organism>
<dbReference type="InterPro" id="IPR009187">
    <property type="entry name" value="Prok_Ku"/>
</dbReference>
<dbReference type="RefSeq" id="WP_239369909.1">
    <property type="nucleotide sequence ID" value="NZ_JAKREW010000041.1"/>
</dbReference>
<dbReference type="PANTHER" id="PTHR41251">
    <property type="entry name" value="NON-HOMOLOGOUS END JOINING PROTEIN KU"/>
    <property type="match status" value="1"/>
</dbReference>
<evidence type="ECO:0000313" key="4">
    <source>
        <dbReference type="EMBL" id="MCG7508396.1"/>
    </source>
</evidence>
<name>A0ABS9QLR8_9HYPH</name>
<gene>
    <name evidence="2" type="primary">ku</name>
    <name evidence="4" type="ORF">L4923_25465</name>
</gene>
<keyword evidence="2" id="KW-0227">DNA damage</keyword>
<keyword evidence="2" id="KW-0234">DNA repair</keyword>
<comment type="similarity">
    <text evidence="2">Belongs to the prokaryotic Ku family.</text>
</comment>
<dbReference type="InterPro" id="IPR016194">
    <property type="entry name" value="SPOC-like_C_dom_sf"/>
</dbReference>
<dbReference type="NCBIfam" id="TIGR02772">
    <property type="entry name" value="Ku_bact"/>
    <property type="match status" value="1"/>
</dbReference>
<evidence type="ECO:0000259" key="3">
    <source>
        <dbReference type="SMART" id="SM00559"/>
    </source>
</evidence>
<dbReference type="SMART" id="SM00559">
    <property type="entry name" value="Ku78"/>
    <property type="match status" value="1"/>
</dbReference>
<protein>
    <recommendedName>
        <fullName evidence="2">Non-homologous end joining protein Ku</fullName>
    </recommendedName>
</protein>
<reference evidence="4 5" key="1">
    <citation type="submission" date="2022-02" db="EMBL/GenBank/DDBJ databases">
        <title>Draft genome sequence of Mezorhizobium retamae strain IRAMC:0171 isolated from Retama raetam nodules.</title>
        <authorList>
            <person name="Bengaied R."/>
            <person name="Sbissi I."/>
            <person name="Huber K."/>
            <person name="Ghodbane F."/>
            <person name="Nouioui I."/>
            <person name="Tarhouni M."/>
            <person name="Gtari M."/>
        </authorList>
    </citation>
    <scope>NUCLEOTIDE SEQUENCE [LARGE SCALE GENOMIC DNA]</scope>
    <source>
        <strain evidence="4 5">IRAMC:0171</strain>
    </source>
</reference>
<dbReference type="SUPFAM" id="SSF100939">
    <property type="entry name" value="SPOC domain-like"/>
    <property type="match status" value="1"/>
</dbReference>